<feature type="repeat" description="ANK" evidence="15">
    <location>
        <begin position="670"/>
        <end position="702"/>
    </location>
</feature>
<dbReference type="GO" id="GO:0072659">
    <property type="term" value="P:protein localization to plasma membrane"/>
    <property type="evidence" value="ECO:0007669"/>
    <property type="project" value="UniProtKB-ARBA"/>
</dbReference>
<feature type="region of interest" description="Disordered" evidence="16">
    <location>
        <begin position="2620"/>
        <end position="2685"/>
    </location>
</feature>
<dbReference type="SMART" id="SM00248">
    <property type="entry name" value="ANK"/>
    <property type="match status" value="23"/>
</dbReference>
<evidence type="ECO:0000256" key="7">
    <source>
        <dbReference type="ARBA" id="ARBA00023018"/>
    </source>
</evidence>
<keyword evidence="7" id="KW-0770">Synapse</keyword>
<feature type="compositionally biased region" description="Basic and acidic residues" evidence="16">
    <location>
        <begin position="2924"/>
        <end position="2936"/>
    </location>
</feature>
<feature type="region of interest" description="Disordered" evidence="16">
    <location>
        <begin position="3484"/>
        <end position="3688"/>
    </location>
</feature>
<feature type="region of interest" description="Disordered" evidence="16">
    <location>
        <begin position="2846"/>
        <end position="2879"/>
    </location>
</feature>
<feature type="compositionally biased region" description="Basic and acidic residues" evidence="16">
    <location>
        <begin position="3007"/>
        <end position="3024"/>
    </location>
</feature>
<feature type="compositionally biased region" description="Basic and acidic residues" evidence="16">
    <location>
        <begin position="2662"/>
        <end position="2677"/>
    </location>
</feature>
<dbReference type="InterPro" id="IPR036770">
    <property type="entry name" value="Ankyrin_rpt-contain_sf"/>
</dbReference>
<dbReference type="SMART" id="SM00005">
    <property type="entry name" value="DEATH"/>
    <property type="match status" value="1"/>
</dbReference>
<comment type="subcellular location">
    <subcellularLocation>
        <location evidence="13">Cell membrane</location>
        <location evidence="13">Sarcolemma</location>
        <location evidence="13">T-tubule</location>
    </subcellularLocation>
    <subcellularLocation>
        <location evidence="1">Cytoplasm</location>
        <location evidence="1">Cytoskeleton</location>
    </subcellularLocation>
    <subcellularLocation>
        <location evidence="2">Lysosome</location>
    </subcellularLocation>
    <subcellularLocation>
        <location evidence="14">Postsynaptic cell membrane</location>
    </subcellularLocation>
</comment>
<feature type="compositionally biased region" description="Low complexity" evidence="16">
    <location>
        <begin position="2856"/>
        <end position="2865"/>
    </location>
</feature>
<feature type="compositionally biased region" description="Polar residues" evidence="16">
    <location>
        <begin position="3517"/>
        <end position="3528"/>
    </location>
</feature>
<feature type="repeat" description="ANK" evidence="15">
    <location>
        <begin position="538"/>
        <end position="570"/>
    </location>
</feature>
<dbReference type="FunFam" id="2.60.220.30:FF:000002">
    <property type="entry name" value="Ankyrin-3 isoform 2"/>
    <property type="match status" value="1"/>
</dbReference>
<feature type="compositionally biased region" description="Polar residues" evidence="16">
    <location>
        <begin position="2527"/>
        <end position="2543"/>
    </location>
</feature>
<feature type="repeat" description="ANK" evidence="15">
    <location>
        <begin position="472"/>
        <end position="504"/>
    </location>
</feature>
<dbReference type="GO" id="GO:0007165">
    <property type="term" value="P:signal transduction"/>
    <property type="evidence" value="ECO:0007669"/>
    <property type="project" value="InterPro"/>
</dbReference>
<keyword evidence="4" id="KW-0963">Cytoplasm</keyword>
<feature type="compositionally biased region" description="Basic and acidic residues" evidence="16">
    <location>
        <begin position="1785"/>
        <end position="1799"/>
    </location>
</feature>
<dbReference type="Gene3D" id="1.25.40.20">
    <property type="entry name" value="Ankyrin repeat-containing domain"/>
    <property type="match status" value="3"/>
</dbReference>
<dbReference type="GO" id="GO:0005764">
    <property type="term" value="C:lysosome"/>
    <property type="evidence" value="ECO:0007669"/>
    <property type="project" value="UniProtKB-SubCell"/>
</dbReference>
<keyword evidence="20" id="KW-1185">Reference proteome</keyword>
<feature type="region of interest" description="Disordered" evidence="16">
    <location>
        <begin position="2008"/>
        <end position="2178"/>
    </location>
</feature>
<feature type="compositionally biased region" description="Basic and acidic residues" evidence="16">
    <location>
        <begin position="1923"/>
        <end position="1944"/>
    </location>
</feature>
<feature type="repeat" description="ANK" evidence="15">
    <location>
        <begin position="505"/>
        <end position="537"/>
    </location>
</feature>
<evidence type="ECO:0000256" key="8">
    <source>
        <dbReference type="ARBA" id="ARBA00023043"/>
    </source>
</evidence>
<feature type="compositionally biased region" description="Polar residues" evidence="16">
    <location>
        <begin position="1803"/>
        <end position="1812"/>
    </location>
</feature>
<dbReference type="SUPFAM" id="SSF47986">
    <property type="entry name" value="DEATH domain"/>
    <property type="match status" value="1"/>
</dbReference>
<keyword evidence="8 15" id="KW-0040">ANK repeat</keyword>
<feature type="compositionally biased region" description="Basic and acidic residues" evidence="16">
    <location>
        <begin position="2108"/>
        <end position="2117"/>
    </location>
</feature>
<feature type="compositionally biased region" description="Polar residues" evidence="16">
    <location>
        <begin position="2048"/>
        <end position="2059"/>
    </location>
</feature>
<feature type="repeat" description="ANK" evidence="15">
    <location>
        <begin position="637"/>
        <end position="669"/>
    </location>
</feature>
<feature type="compositionally biased region" description="Basic and acidic residues" evidence="16">
    <location>
        <begin position="3176"/>
        <end position="3186"/>
    </location>
</feature>
<accession>A0A850TW96</accession>
<organism evidence="19 20">
    <name type="scientific">Grus americana</name>
    <name type="common">Whooping crane</name>
    <dbReference type="NCBI Taxonomy" id="9117"/>
    <lineage>
        <taxon>Eukaryota</taxon>
        <taxon>Metazoa</taxon>
        <taxon>Chordata</taxon>
        <taxon>Craniata</taxon>
        <taxon>Vertebrata</taxon>
        <taxon>Euteleostomi</taxon>
        <taxon>Archelosauria</taxon>
        <taxon>Archosauria</taxon>
        <taxon>Dinosauria</taxon>
        <taxon>Saurischia</taxon>
        <taxon>Theropoda</taxon>
        <taxon>Coelurosauria</taxon>
        <taxon>Aves</taxon>
        <taxon>Neognathae</taxon>
        <taxon>Neoaves</taxon>
        <taxon>Gruiformes</taxon>
        <taxon>Gruidae</taxon>
        <taxon>Grus</taxon>
    </lineage>
</organism>
<dbReference type="GO" id="GO:0005856">
    <property type="term" value="C:cytoskeleton"/>
    <property type="evidence" value="ECO:0007669"/>
    <property type="project" value="UniProtKB-SubCell"/>
</dbReference>
<evidence type="ECO:0000259" key="17">
    <source>
        <dbReference type="PROSITE" id="PS50017"/>
    </source>
</evidence>
<dbReference type="GO" id="GO:0030315">
    <property type="term" value="C:T-tubule"/>
    <property type="evidence" value="ECO:0007669"/>
    <property type="project" value="UniProtKB-SubCell"/>
</dbReference>
<dbReference type="Gene3D" id="2.60.40.2660">
    <property type="match status" value="1"/>
</dbReference>
<feature type="repeat" description="ANK" evidence="15">
    <location>
        <begin position="340"/>
        <end position="372"/>
    </location>
</feature>
<evidence type="ECO:0000313" key="19">
    <source>
        <dbReference type="EMBL" id="NWH22764.1"/>
    </source>
</evidence>
<dbReference type="PROSITE" id="PS50017">
    <property type="entry name" value="DEATH_DOMAIN"/>
    <property type="match status" value="1"/>
</dbReference>
<feature type="non-terminal residue" evidence="19">
    <location>
        <position position="1"/>
    </location>
</feature>
<feature type="compositionally biased region" description="Polar residues" evidence="16">
    <location>
        <begin position="3148"/>
        <end position="3157"/>
    </location>
</feature>
<evidence type="ECO:0000259" key="18">
    <source>
        <dbReference type="PROSITE" id="PS51145"/>
    </source>
</evidence>
<dbReference type="InterPro" id="IPR011029">
    <property type="entry name" value="DEATH-like_dom_sf"/>
</dbReference>
<dbReference type="Pfam" id="PF00531">
    <property type="entry name" value="Death"/>
    <property type="match status" value="1"/>
</dbReference>
<dbReference type="EMBL" id="WEIX01009013">
    <property type="protein sequence ID" value="NWH22764.1"/>
    <property type="molecule type" value="Genomic_DNA"/>
</dbReference>
<dbReference type="PANTHER" id="PTHR24123">
    <property type="entry name" value="ANKYRIN REPEAT-CONTAINING"/>
    <property type="match status" value="1"/>
</dbReference>
<feature type="compositionally biased region" description="Basic and acidic residues" evidence="16">
    <location>
        <begin position="3627"/>
        <end position="3636"/>
    </location>
</feature>
<keyword evidence="5" id="KW-0597">Phosphoprotein</keyword>
<evidence type="ECO:0000313" key="20">
    <source>
        <dbReference type="Proteomes" id="UP000640762"/>
    </source>
</evidence>
<dbReference type="FunFam" id="1.25.40.20:FF:000003">
    <property type="entry name" value="Ankyrin, isoform B"/>
    <property type="match status" value="1"/>
</dbReference>
<evidence type="ECO:0000256" key="3">
    <source>
        <dbReference type="ARBA" id="ARBA00022475"/>
    </source>
</evidence>
<dbReference type="Pfam" id="PF00023">
    <property type="entry name" value="Ank"/>
    <property type="match status" value="3"/>
</dbReference>
<dbReference type="FunFam" id="1.25.40.20:FF:000001">
    <property type="entry name" value="Ankyrin-2 isoform 2"/>
    <property type="match status" value="1"/>
</dbReference>
<feature type="compositionally biased region" description="Basic and acidic residues" evidence="16">
    <location>
        <begin position="3204"/>
        <end position="3223"/>
    </location>
</feature>
<feature type="repeat" description="ANK" evidence="15">
    <location>
        <begin position="604"/>
        <end position="636"/>
    </location>
</feature>
<protein>
    <submittedName>
        <fullName evidence="19">ANK2 protein</fullName>
    </submittedName>
</protein>
<dbReference type="Pfam" id="PF13637">
    <property type="entry name" value="Ank_4"/>
    <property type="match status" value="2"/>
</dbReference>
<keyword evidence="12" id="KW-0628">Postsynaptic cell membrane</keyword>
<evidence type="ECO:0000256" key="12">
    <source>
        <dbReference type="ARBA" id="ARBA00023257"/>
    </source>
</evidence>
<feature type="repeat" description="ANK" evidence="15">
    <location>
        <begin position="69"/>
        <end position="101"/>
    </location>
</feature>
<feature type="compositionally biased region" description="Polar residues" evidence="16">
    <location>
        <begin position="2330"/>
        <end position="2340"/>
    </location>
</feature>
<feature type="compositionally biased region" description="Basic and acidic residues" evidence="16">
    <location>
        <begin position="3489"/>
        <end position="3505"/>
    </location>
</feature>
<feature type="repeat" description="ANK" evidence="15">
    <location>
        <begin position="439"/>
        <end position="471"/>
    </location>
</feature>
<feature type="compositionally biased region" description="Acidic residues" evidence="16">
    <location>
        <begin position="2348"/>
        <end position="2357"/>
    </location>
</feature>
<dbReference type="InterPro" id="IPR002110">
    <property type="entry name" value="Ankyrin_rpt"/>
</dbReference>
<feature type="compositionally biased region" description="Basic and acidic residues" evidence="16">
    <location>
        <begin position="2087"/>
        <end position="2101"/>
    </location>
</feature>
<feature type="repeat" description="ANK" evidence="15">
    <location>
        <begin position="208"/>
        <end position="240"/>
    </location>
</feature>
<evidence type="ECO:0000256" key="2">
    <source>
        <dbReference type="ARBA" id="ARBA00004371"/>
    </source>
</evidence>
<feature type="repeat" description="ANK" evidence="15">
    <location>
        <begin position="274"/>
        <end position="306"/>
    </location>
</feature>
<dbReference type="FunFam" id="1.25.40.20:FF:000002">
    <property type="entry name" value="Ankyrin-2 isoform 2"/>
    <property type="match status" value="1"/>
</dbReference>
<feature type="repeat" description="ANK" evidence="15">
    <location>
        <begin position="373"/>
        <end position="405"/>
    </location>
</feature>
<evidence type="ECO:0000256" key="9">
    <source>
        <dbReference type="ARBA" id="ARBA00023136"/>
    </source>
</evidence>
<feature type="compositionally biased region" description="Basic and acidic residues" evidence="16">
    <location>
        <begin position="2060"/>
        <end position="2071"/>
    </location>
</feature>
<feature type="domain" description="ZU5" evidence="18">
    <location>
        <begin position="944"/>
        <end position="1099"/>
    </location>
</feature>
<dbReference type="SUPFAM" id="SSF48403">
    <property type="entry name" value="Ankyrin repeat"/>
    <property type="match status" value="3"/>
</dbReference>
<feature type="compositionally biased region" description="Basic and acidic residues" evidence="16">
    <location>
        <begin position="2358"/>
        <end position="2371"/>
    </location>
</feature>
<feature type="repeat" description="ANK" evidence="15">
    <location>
        <begin position="406"/>
        <end position="438"/>
    </location>
</feature>
<evidence type="ECO:0000256" key="10">
    <source>
        <dbReference type="ARBA" id="ARBA00023212"/>
    </source>
</evidence>
<evidence type="ECO:0000256" key="4">
    <source>
        <dbReference type="ARBA" id="ARBA00022490"/>
    </source>
</evidence>
<feature type="repeat" description="ANK" evidence="15">
    <location>
        <begin position="307"/>
        <end position="339"/>
    </location>
</feature>
<feature type="compositionally biased region" description="Basic and acidic residues" evidence="16">
    <location>
        <begin position="2755"/>
        <end position="2778"/>
    </location>
</feature>
<dbReference type="Gene3D" id="2.60.220.30">
    <property type="match status" value="2"/>
</dbReference>
<feature type="compositionally biased region" description="Low complexity" evidence="16">
    <location>
        <begin position="2476"/>
        <end position="2485"/>
    </location>
</feature>
<feature type="compositionally biased region" description="Basic and acidic residues" evidence="16">
    <location>
        <begin position="2378"/>
        <end position="2387"/>
    </location>
</feature>
<feature type="compositionally biased region" description="Polar residues" evidence="16">
    <location>
        <begin position="2559"/>
        <end position="2570"/>
    </location>
</feature>
<feature type="region of interest" description="Disordered" evidence="16">
    <location>
        <begin position="2908"/>
        <end position="3077"/>
    </location>
</feature>
<keyword evidence="9" id="KW-0472">Membrane</keyword>
<feature type="repeat" description="ANK" evidence="15">
    <location>
        <begin position="241"/>
        <end position="273"/>
    </location>
</feature>
<dbReference type="InterPro" id="IPR040745">
    <property type="entry name" value="Ankyrin_UPA"/>
</dbReference>
<feature type="compositionally biased region" description="Acidic residues" evidence="16">
    <location>
        <begin position="3060"/>
        <end position="3069"/>
    </location>
</feature>
<evidence type="ECO:0000256" key="14">
    <source>
        <dbReference type="ARBA" id="ARBA00034100"/>
    </source>
</evidence>
<feature type="compositionally biased region" description="Basic and acidic residues" evidence="16">
    <location>
        <begin position="3650"/>
        <end position="3668"/>
    </location>
</feature>
<feature type="region of interest" description="Disordered" evidence="16">
    <location>
        <begin position="3345"/>
        <end position="3366"/>
    </location>
</feature>
<reference evidence="19" key="1">
    <citation type="submission" date="2019-10" db="EMBL/GenBank/DDBJ databases">
        <title>Bird 10,000 Genomes (B10K) Project - Family phase.</title>
        <authorList>
            <person name="Zhang G."/>
        </authorList>
    </citation>
    <scope>NUCLEOTIDE SEQUENCE</scope>
    <source>
        <strain evidence="19">B10K-DU-012-65</strain>
        <tissue evidence="19">Muscle</tissue>
    </source>
</reference>
<feature type="compositionally biased region" description="Basic and acidic residues" evidence="16">
    <location>
        <begin position="1843"/>
        <end position="1871"/>
    </location>
</feature>
<feature type="region of interest" description="Disordered" evidence="16">
    <location>
        <begin position="1633"/>
        <end position="1711"/>
    </location>
</feature>
<dbReference type="Pfam" id="PF12796">
    <property type="entry name" value="Ank_2"/>
    <property type="match status" value="6"/>
</dbReference>
<feature type="compositionally biased region" description="Low complexity" evidence="16">
    <location>
        <begin position="2310"/>
        <end position="2328"/>
    </location>
</feature>
<feature type="non-terminal residue" evidence="19">
    <location>
        <position position="3748"/>
    </location>
</feature>
<feature type="compositionally biased region" description="Polar residues" evidence="16">
    <location>
        <begin position="2299"/>
        <end position="2309"/>
    </location>
</feature>
<feature type="compositionally biased region" description="Basic and acidic residues" evidence="16">
    <location>
        <begin position="1752"/>
        <end position="1762"/>
    </location>
</feature>
<feature type="repeat" description="ANK" evidence="15">
    <location>
        <begin position="703"/>
        <end position="735"/>
    </location>
</feature>
<dbReference type="FunFam" id="1.10.533.10:FF:000002">
    <property type="entry name" value="Ankyrin-3 isoform 2"/>
    <property type="match status" value="1"/>
</dbReference>
<evidence type="ECO:0000256" key="13">
    <source>
        <dbReference type="ARBA" id="ARBA00024012"/>
    </source>
</evidence>
<feature type="region of interest" description="Disordered" evidence="16">
    <location>
        <begin position="3710"/>
        <end position="3729"/>
    </location>
</feature>
<feature type="repeat" description="ANK" evidence="15">
    <location>
        <begin position="571"/>
        <end position="603"/>
    </location>
</feature>
<dbReference type="PROSITE" id="PS50088">
    <property type="entry name" value="ANK_REPEAT"/>
    <property type="match status" value="20"/>
</dbReference>
<feature type="repeat" description="ANK" evidence="15">
    <location>
        <begin position="736"/>
        <end position="768"/>
    </location>
</feature>
<feature type="domain" description="Death" evidence="17">
    <location>
        <begin position="3366"/>
        <end position="3450"/>
    </location>
</feature>
<feature type="repeat" description="ANK" evidence="15">
    <location>
        <begin position="36"/>
        <end position="68"/>
    </location>
</feature>
<comment type="caution">
    <text evidence="19">The sequence shown here is derived from an EMBL/GenBank/DDBJ whole genome shotgun (WGS) entry which is preliminary data.</text>
</comment>
<evidence type="ECO:0000256" key="16">
    <source>
        <dbReference type="SAM" id="MobiDB-lite"/>
    </source>
</evidence>
<dbReference type="PRINTS" id="PR01415">
    <property type="entry name" value="ANKYRIN"/>
</dbReference>
<feature type="compositionally biased region" description="Basic and acidic residues" evidence="16">
    <location>
        <begin position="2641"/>
        <end position="2651"/>
    </location>
</feature>
<keyword evidence="10" id="KW-0206">Cytoskeleton</keyword>
<evidence type="ECO:0000256" key="15">
    <source>
        <dbReference type="PROSITE-ProRule" id="PRU00023"/>
    </source>
</evidence>
<dbReference type="GO" id="GO:0045211">
    <property type="term" value="C:postsynaptic membrane"/>
    <property type="evidence" value="ECO:0007669"/>
    <property type="project" value="UniProtKB-SubCell"/>
</dbReference>
<feature type="region of interest" description="Disordered" evidence="16">
    <location>
        <begin position="1736"/>
        <end position="1944"/>
    </location>
</feature>
<feature type="compositionally biased region" description="Basic and acidic residues" evidence="16">
    <location>
        <begin position="1883"/>
        <end position="1902"/>
    </location>
</feature>
<feature type="region of interest" description="Disordered" evidence="16">
    <location>
        <begin position="2209"/>
        <end position="2588"/>
    </location>
</feature>
<proteinExistence type="predicted"/>
<feature type="compositionally biased region" description="Low complexity" evidence="16">
    <location>
        <begin position="3101"/>
        <end position="3110"/>
    </location>
</feature>
<dbReference type="PANTHER" id="PTHR24123:SF49">
    <property type="entry name" value="ANKYRIN-2-LIKE ISOFORM X1"/>
    <property type="match status" value="1"/>
</dbReference>
<dbReference type="PROSITE" id="PS50297">
    <property type="entry name" value="ANK_REP_REGION"/>
    <property type="match status" value="20"/>
</dbReference>
<feature type="region of interest" description="Disordered" evidence="16">
    <location>
        <begin position="2719"/>
        <end position="2797"/>
    </location>
</feature>
<evidence type="ECO:0000256" key="1">
    <source>
        <dbReference type="ARBA" id="ARBA00004245"/>
    </source>
</evidence>
<dbReference type="InterPro" id="IPR000906">
    <property type="entry name" value="ZU5_dom"/>
</dbReference>
<dbReference type="Pfam" id="PF17809">
    <property type="entry name" value="UPA_2"/>
    <property type="match status" value="1"/>
</dbReference>
<dbReference type="InterPro" id="IPR051165">
    <property type="entry name" value="Multifunctional_ANK_Repeat"/>
</dbReference>
<dbReference type="InterPro" id="IPR000488">
    <property type="entry name" value="Death_dom"/>
</dbReference>
<name>A0A850TW96_GRUAM</name>
<evidence type="ECO:0000256" key="11">
    <source>
        <dbReference type="ARBA" id="ARBA00023228"/>
    </source>
</evidence>
<feature type="domain" description="ZU5" evidence="18">
    <location>
        <begin position="1101"/>
        <end position="1247"/>
    </location>
</feature>
<keyword evidence="6" id="KW-0677">Repeat</keyword>
<gene>
    <name evidence="19" type="primary">Ank2</name>
    <name evidence="19" type="ORF">GRUAME_R05367</name>
</gene>
<dbReference type="Gene3D" id="1.10.533.10">
    <property type="entry name" value="Death Domain, Fas"/>
    <property type="match status" value="1"/>
</dbReference>
<dbReference type="FunFam" id="2.60.40.2660:FF:000001">
    <property type="entry name" value="Ankyrin-3 isoform 2"/>
    <property type="match status" value="1"/>
</dbReference>
<dbReference type="Proteomes" id="UP000640762">
    <property type="component" value="Unassembled WGS sequence"/>
</dbReference>
<feature type="compositionally biased region" description="Basic and acidic residues" evidence="16">
    <location>
        <begin position="2142"/>
        <end position="2178"/>
    </location>
</feature>
<feature type="compositionally biased region" description="Basic and acidic residues" evidence="16">
    <location>
        <begin position="2415"/>
        <end position="2427"/>
    </location>
</feature>
<feature type="repeat" description="ANK" evidence="15">
    <location>
        <begin position="102"/>
        <end position="134"/>
    </location>
</feature>
<keyword evidence="11" id="KW-0458">Lysosome</keyword>
<dbReference type="CDD" id="cd08804">
    <property type="entry name" value="Death_ank2"/>
    <property type="match status" value="1"/>
</dbReference>
<feature type="compositionally biased region" description="Basic and acidic residues" evidence="16">
    <location>
        <begin position="1652"/>
        <end position="1683"/>
    </location>
</feature>
<dbReference type="SMART" id="SM00218">
    <property type="entry name" value="ZU5"/>
    <property type="match status" value="1"/>
</dbReference>
<dbReference type="FunFam" id="2.60.220.30:FF:000001">
    <property type="entry name" value="Ankyrin-3 isoform 2"/>
    <property type="match status" value="1"/>
</dbReference>
<dbReference type="PROSITE" id="PS51145">
    <property type="entry name" value="ZU5"/>
    <property type="match status" value="2"/>
</dbReference>
<dbReference type="Pfam" id="PF00791">
    <property type="entry name" value="ZU5"/>
    <property type="match status" value="2"/>
</dbReference>
<evidence type="ECO:0000256" key="5">
    <source>
        <dbReference type="ARBA" id="ARBA00022553"/>
    </source>
</evidence>
<evidence type="ECO:0000256" key="6">
    <source>
        <dbReference type="ARBA" id="ARBA00022737"/>
    </source>
</evidence>
<feature type="compositionally biased region" description="Polar residues" evidence="16">
    <location>
        <begin position="2783"/>
        <end position="2792"/>
    </location>
</feature>
<feature type="region of interest" description="Disordered" evidence="16">
    <location>
        <begin position="3101"/>
        <end position="3259"/>
    </location>
</feature>
<sequence length="3748" mass="412259">QSDSNASFLRAARAGNLDKVVEYLKSGIDINTCNQNGLNALHLAAKEGHVGLVQELLERGSAVDSATKKGNTALHIASLAGQAEVVKVLVKEGANINAQSQNGFTPLYMAAQENHIEVVKYLLENGANQSTATEDGFTPLAVALQQGHNQAVAILLENDTKGKVRLPALHIAARKDDTKSAALLLQNDHNADVQSKVTPRCRRGNRVSGFTPLHIAAHYGNVNVATLLLNRGAAVDFTARNGITPLHVASKRGNTNMVKLLLDRGGQIDAKTRDGLTPLHCAARSGHDQVVELLLERGAPLLARTKNGLSPLHMAAQGDHVECVKHLLQHKAPVDDVTLDYLTALHVAAHCGHYRVTKLLLDKRANPNARALNGFTPLHIACKKNRIKVMELLVKYGASIQAITESGLTPIHVAAFMGHLNIVLLLLQNGASPDVTNIRGETALHMAARAGQVEVVRCLLRNGALVDARAREEQTPLHIASRLGKTEIVQLLLQHMAHPDAATTNGYTPLHISAREGQVDVASVLLEAGASHSMSTKKGFTPLHVAAKYGSLEVAKLLLQRRASPDSAGKNGLTPLHVAAHYDNQKVALLLLEKGASPHATAKNGYTPLHIAAKKNQMQIATTLLNYGAETNILTKQGVTPLHLASQEGHTDMVTLLLEKGSNIHMATKTGLTSLHLAAQEDKVNVAEILTKHGANQDAQTKLGYTPLIVACHYGNIKMVNFLLKQGANVNAKTKNGYTPLHQAAQQGHTHIINVLLQHGAKPNAITTNGNTALAIARRLGYISVVDTLKVVTEEITTTTTTVTEKHKLNVPETMTEVLDVSDEEGDDTMTGDGGEYLRPEDLRELGDDSLPSSQFLDGMNYLRYSLEGGRSDSLRSFSSDRSHTLSHASYLRDSAMIDDTVVIPSQQVTTLAKEAERNSYRLSWGPENLDNVALSSSPIHSGFLVSFMVDARGGAMRGCRHNGLRIIIPPRKCTAPTRVTCRLVKRHRLATMPPMVEGEGLASRLIEVGPSGAQFLGPVIVEIPHFAALRGKERELVILRSENGDSWKEHFCEYTEDELNEILNGMDEVLDTPEELEKKRICRIITRDFPQYFAVVSRIKQDSNLIGPEGGVLSSTVVPQVQAVFPEGALTKRIRVGLQAQPMHTELIKKILGNKATFSPIVTLEPRRRKFHKPITMTIPVPKASSDGVMNGYGGDTPTLRLLCSITGGTTPAQWEDITGTTPLTFVNECVSFTTNVSARFWLIDCRQTQESVTFASQVYREIICVPYMAKFVVFAKSHDPIEARLRCFCMTDDKVDKTLEQQENFAEVARSRDVEVLEGKPIYVDCFGNLVPLTKSGQHHIFSFFAFKENRLPLFVKVRDTTQEPCGRLSFMKEPKSTRGLVHQAICNLNITLPIYTKVLPDYIFQSLFLISVLLSMFFIRIKDDETESTETSILKSHLVNEVPVLASPDLLSEVSEMKQDLIKMTAILTTDPSDKSGSIKVKDLGKPTEEEPGEPFEIVERVKEDLEKVNEILRGGSYTREEHVLQKSLSKQELVEEEEEWVIVSDEEIEEARRNAPVEVSEPTCVEVSEPTCVEVRIDKGTTKMEKSDMTGMVDYLTEDLKTYVSLHEVQPQALQEDLVEERFEAVVISRDSEKGQESPTTETLSPQEQHKPALEIKKPLRTKLRDKQKQKEGKMHSSEEQPGLVKLTSDESLGEEPGLTLTATPEAKAVSPVIEETPIGSIKDKVKALQKRVEDEQKVRSKLPVRIQTREGAAEKASKRPVQVKKPVAHKAQPPVSPSSKTERLEETMSVRELMKAFQSGQDPSKNISGLFEHKSVKQKQQLPEKETTRRKPISSQSETRRVSSHKTDKQKDKQSTITKAEKEPQSKKGKMQISTAEIPKKAVGKEQVKEQSSKKPSEPLPPVFDDESAKDTAAVKGRTSDDHGDTDFQISPDRKTSTDFSDVIKEELEDNDKYQQLRHLSVTEEGELNLEQVLTSPFSVAFPTEYVKDGFLPALSLQSAAFDGSSESLKHEGVADSPGSLLDGTPQISSEESYKHEGLAETPETSPESLSFSPKKTDGQIEEAKGAARAHTTAETCSPKELSPKEDEKGITERQLDAVTETSKSHSDHVSEELIPTASEEEADKLKESSSASIMKDISRDKESRTTAHLTKSSETHDTALEKEKDITCERRVVVRSPQKLELSLASHDSESFSPVADDSLAISHKDSLEASPVLEDNSSHKTPDSLEPSPMKESPCCDSLESSPVEQTVKAGILGQGPLQSVLSKGETCPELASVRSRILRDPEGSADDDSLEQTSLMESSGKSPLSPETPSSEEISYEITPKTADSQALSNIPKSAVIPEVSEEPEDDSESEPKKRFTPEEEMFKMVTKIKTFDELEQEAKKKRGYKKDCKQDESPVAAHSEAACEAEEPKSTTVEEKDIPTVVMSAAESRKSSSSSESEPELTQLKKEADSGLLVEPVIRVQPPSPLPSSIDSGSSPDEAGFQPIDSKQCSFRIGAVKADQDKPTEDDREEPLLGGSCKASTRESGTCHSDSCVSAETDESKCDSTDDSETVSPNAPVTQFGGTLCHSIDDGSQKEVHAESSLTLQQYDATETDVKTSALLTHTDLIATGAVSEKVDDGSCGHSTTEYSVPQDGKRAEGDATEHSALGSGLGKADTDFEPSQRDIHAEEPEYSSLTTETVELESCVADAAESSAPYIVSPYENVSSEHFFTDSESKVGSGRSLLSRENYSVEEGKDQTGEALLGRDAGSDHHSSEEIYMEIEPKPEDALQKKSQRSSASDSAQLAESALEDIKDETEKLISQVVITKTDVDSDMWSEIREDDEAFEARVKEEEQKIFGLMVDRRSQGTTPDTTPARTPTEEGTPLSEQNPFLFQEGKLFEMTRSGAIDMTKRNYPDESFHFFQVGQQPQEEVSLSEEVKEAAEVESSKLKSSPDPFSPSESEDSNIQEKDALKCSPPASESSDKSDEMTGEGVSTGTAKADLKSRIPIKMGISASSKSPKKETAASEAEPLSRTETDMVDSSQVPCPISPERSVVEDELDFSKITRLVSSEQGDESPDSSPEEQRSVIEIPTALMERVPSCESKSKIPVRTAAAASQSLQQLENESLPTDGFLDSLQCEGKDDQAKPKSKIPVKAAFQKAEQQYSYTDTSVRKLESPKALDTTSKVPMKQDNRSKSESDASIPMDPKTKRSIKARSYAEAEAETREREREMKLELDSDEATTARPKVFSSRLPVKSRSTTGSRGAFSPTKESKEHFFDLYKNSIEFFEEISDEASKLVERLTQSEREQELVSDDESSSALEVSVIENVPSSETQQSVPEDIFDTRPIWDESVETQIERIPDENVHDHAEDQQDDQERTEERLAHIADHLGFSWTELARELDFTEEQIHQIRIENPNSLQDQSHALLKYWLERDGKHATDTNLTHCLTKINRMDIVHLMETSGIDSMQVHGARTYAEIEQTIGLDHSEGFSALQEEVYSSRQKQEEQHRISKDSDPAEHPPIVSEEDVSVSYSPFQDSTPRSEAEASMAELLRQAHKEQVEAEFSGKPQDVPEETSASQHEYFVTTPGTEQSAAPVTGKAASEKSAPLSAAKEEREKPSPQPPLSAQRRDSPIVQEPEDPQLHQDDRSPRRTSLVIVESTDEQAEKFGRGYEEEPLEKADSMPEMPPETVTEEQYTDEHGHTVVKKVTRKIIRRYVSPDGTEKEEVLMQGTPQKPVTVEEGDGYSKVVKRVVLKSDSEQSE</sequence>
<keyword evidence="3" id="KW-1003">Cell membrane</keyword>
<feature type="compositionally biased region" description="Polar residues" evidence="16">
    <location>
        <begin position="1641"/>
        <end position="1651"/>
    </location>
</feature>
<feature type="compositionally biased region" description="Basic and acidic residues" evidence="16">
    <location>
        <begin position="2576"/>
        <end position="2587"/>
    </location>
</feature>